<gene>
    <name evidence="1" type="ORF">NCTC10392_02817</name>
</gene>
<organism evidence="1 2">
    <name type="scientific">Pseudomonas fluorescens</name>
    <dbReference type="NCBI Taxonomy" id="294"/>
    <lineage>
        <taxon>Bacteria</taxon>
        <taxon>Pseudomonadati</taxon>
        <taxon>Pseudomonadota</taxon>
        <taxon>Gammaproteobacteria</taxon>
        <taxon>Pseudomonadales</taxon>
        <taxon>Pseudomonadaceae</taxon>
        <taxon>Pseudomonas</taxon>
    </lineage>
</organism>
<dbReference type="EMBL" id="UGUS01000002">
    <property type="protein sequence ID" value="SUD30891.1"/>
    <property type="molecule type" value="Genomic_DNA"/>
</dbReference>
<proteinExistence type="predicted"/>
<protein>
    <submittedName>
        <fullName evidence="1">Oxidoreductase probably involved in sulfite reduction</fullName>
    </submittedName>
</protein>
<name>A0A379IDT8_PSEFL</name>
<dbReference type="InterPro" id="IPR008318">
    <property type="entry name" value="UCP030820"/>
</dbReference>
<dbReference type="RefSeq" id="WP_038441096.1">
    <property type="nucleotide sequence ID" value="NZ_CP008896.1"/>
</dbReference>
<dbReference type="Proteomes" id="UP000255125">
    <property type="component" value="Unassembled WGS sequence"/>
</dbReference>
<dbReference type="Pfam" id="PF06073">
    <property type="entry name" value="DUF934"/>
    <property type="match status" value="1"/>
</dbReference>
<sequence>MNNLLSLEQGVARIKQDDPWTLVRDADAPLPDGALILPLDLWLSRRIASDPPRDAVWLGPDDDVQHLQPWLAVLPLIALDFPSFRDGRAYSQAYLLRTRMGWQGELRAVGDVLRDQLSHMRQCGFDGFAVREDKSVVDALKGLAGMSVSYGRSVIEPRPLFRRR</sequence>
<dbReference type="KEGG" id="pfn:HZ99_02480"/>
<dbReference type="OrthoDB" id="9800421at2"/>
<reference evidence="1 2" key="1">
    <citation type="submission" date="2018-06" db="EMBL/GenBank/DDBJ databases">
        <authorList>
            <consortium name="Pathogen Informatics"/>
            <person name="Doyle S."/>
        </authorList>
    </citation>
    <scope>NUCLEOTIDE SEQUENCE [LARGE SCALE GENOMIC DNA]</scope>
    <source>
        <strain evidence="1 2">NCTC10392</strain>
    </source>
</reference>
<dbReference type="AlphaFoldDB" id="A0A379IDT8"/>
<dbReference type="PIRSF" id="PIRSF030820">
    <property type="entry name" value="UCP030820"/>
    <property type="match status" value="1"/>
</dbReference>
<accession>A0A379IDT8</accession>
<evidence type="ECO:0000313" key="2">
    <source>
        <dbReference type="Proteomes" id="UP000255125"/>
    </source>
</evidence>
<evidence type="ECO:0000313" key="1">
    <source>
        <dbReference type="EMBL" id="SUD30891.1"/>
    </source>
</evidence>